<proteinExistence type="predicted"/>
<dbReference type="EMBL" id="BORQ01000001">
    <property type="protein sequence ID" value="GIO29825.1"/>
    <property type="molecule type" value="Genomic_DNA"/>
</dbReference>
<evidence type="ECO:0000313" key="2">
    <source>
        <dbReference type="Proteomes" id="UP000679779"/>
    </source>
</evidence>
<sequence>MDTGMMVNLVKKEVWLRKKRFYIGCGSSAVFYFANKDFPLTPKTNSAIKEPFHLVLKAHPKVIRNLRTLRRPCKIVKFPLVTWVLGHGDNNSMLKGKKNNTVSAENYGSKGEKLESTFFHYFKAKKNHP</sequence>
<evidence type="ECO:0000313" key="1">
    <source>
        <dbReference type="EMBL" id="GIO29825.1"/>
    </source>
</evidence>
<dbReference type="Proteomes" id="UP000679779">
    <property type="component" value="Unassembled WGS sequence"/>
</dbReference>
<accession>A0A919XFY6</accession>
<keyword evidence="2" id="KW-1185">Reference proteome</keyword>
<reference evidence="1" key="1">
    <citation type="submission" date="2021-03" db="EMBL/GenBank/DDBJ databases">
        <title>Antimicrobial resistance genes in bacteria isolated from Japanese honey, and their potential for conferring macrolide and lincosamide resistance in the American foulbrood pathogen Paenibacillus larvae.</title>
        <authorList>
            <person name="Okamoto M."/>
            <person name="Kumagai M."/>
            <person name="Kanamori H."/>
            <person name="Takamatsu D."/>
        </authorList>
    </citation>
    <scope>NUCLEOTIDE SEQUENCE</scope>
    <source>
        <strain evidence="1">J2TS6</strain>
    </source>
</reference>
<organism evidence="1 2">
    <name type="scientific">Paenibacillus albilobatus</name>
    <dbReference type="NCBI Taxonomy" id="2716884"/>
    <lineage>
        <taxon>Bacteria</taxon>
        <taxon>Bacillati</taxon>
        <taxon>Bacillota</taxon>
        <taxon>Bacilli</taxon>
        <taxon>Bacillales</taxon>
        <taxon>Paenibacillaceae</taxon>
        <taxon>Paenibacillus</taxon>
    </lineage>
</organism>
<gene>
    <name evidence="1" type="ORF">J2TS6_09660</name>
</gene>
<protein>
    <submittedName>
        <fullName evidence="1">Uncharacterized protein</fullName>
    </submittedName>
</protein>
<comment type="caution">
    <text evidence="1">The sequence shown here is derived from an EMBL/GenBank/DDBJ whole genome shotgun (WGS) entry which is preliminary data.</text>
</comment>
<name>A0A919XFY6_9BACL</name>
<dbReference type="AlphaFoldDB" id="A0A919XFY6"/>